<feature type="region of interest" description="Disordered" evidence="1">
    <location>
        <begin position="289"/>
        <end position="311"/>
    </location>
</feature>
<evidence type="ECO:0000313" key="5">
    <source>
        <dbReference type="Proteomes" id="UP000054632"/>
    </source>
</evidence>
<protein>
    <submittedName>
        <fullName evidence="4">Uncharacterized protein</fullName>
    </submittedName>
</protein>
<comment type="caution">
    <text evidence="4">The sequence shown here is derived from an EMBL/GenBank/DDBJ whole genome shotgun (WGS) entry which is preliminary data.</text>
</comment>
<feature type="region of interest" description="Disordered" evidence="1">
    <location>
        <begin position="185"/>
        <end position="206"/>
    </location>
</feature>
<dbReference type="EMBL" id="JYDS01000125">
    <property type="protein sequence ID" value="KRZ24264.1"/>
    <property type="molecule type" value="Genomic_DNA"/>
</dbReference>
<dbReference type="Proteomes" id="UP000054632">
    <property type="component" value="Unassembled WGS sequence"/>
</dbReference>
<accession>A0A0V1J970</accession>
<feature type="compositionally biased region" description="Basic and acidic residues" evidence="1">
    <location>
        <begin position="233"/>
        <end position="246"/>
    </location>
</feature>
<dbReference type="EMBL" id="JYDR01000066">
    <property type="protein sequence ID" value="KRY70880.1"/>
    <property type="molecule type" value="Genomic_DNA"/>
</dbReference>
<dbReference type="AlphaFoldDB" id="A0A0V1J970"/>
<dbReference type="EMBL" id="JYDV01000119">
    <property type="protein sequence ID" value="KRZ31448.1"/>
    <property type="molecule type" value="Genomic_DNA"/>
</dbReference>
<evidence type="ECO:0000313" key="6">
    <source>
        <dbReference type="Proteomes" id="UP000054805"/>
    </source>
</evidence>
<dbReference type="Proteomes" id="UP000054826">
    <property type="component" value="Unassembled WGS sequence"/>
</dbReference>
<feature type="compositionally biased region" description="Low complexity" evidence="1">
    <location>
        <begin position="193"/>
        <end position="204"/>
    </location>
</feature>
<evidence type="ECO:0000256" key="1">
    <source>
        <dbReference type="SAM" id="MobiDB-lite"/>
    </source>
</evidence>
<sequence length="372" mass="42269">MGQKCSASFCTVNVMFNVDKRIATVECRCDRYRLRRHAKKLRQENETKFQRTVGWSRWKSPPLEGRWPVTWHGSVDMVRVDDWIGKVERLDEQRRVKFFTERKNGERIGFQRFSSQRSNCNAKECNYSVLLCLYCLTDRRSVENTLTLKGGTICQPTRVGQGRGTVPFNDIATTANTHLNRLPQQATNEAERQTQQQQQQQQQQHEVDYNFAAVHIPSYRTSEENTGTVGLRSEGHTAQKSERDSETVLSSVEKLGKLRKTGRPPYPVCTEVARAVLGDQFIVPWTRQPGKADASTATTQGKSKRSAYNGGLNDELHAQNLFVQSAHSLLPLYTTVIITRRTTDRRPLAKSTNHHLTNPDAPSAPLILILIS</sequence>
<evidence type="ECO:0000313" key="2">
    <source>
        <dbReference type="EMBL" id="KRY70880.1"/>
    </source>
</evidence>
<organism evidence="4 7">
    <name type="scientific">Trichinella pseudospiralis</name>
    <name type="common">Parasitic roundworm</name>
    <dbReference type="NCBI Taxonomy" id="6337"/>
    <lineage>
        <taxon>Eukaryota</taxon>
        <taxon>Metazoa</taxon>
        <taxon>Ecdysozoa</taxon>
        <taxon>Nematoda</taxon>
        <taxon>Enoplea</taxon>
        <taxon>Dorylaimia</taxon>
        <taxon>Trichinellida</taxon>
        <taxon>Trichinellidae</taxon>
        <taxon>Trichinella</taxon>
    </lineage>
</organism>
<evidence type="ECO:0000313" key="4">
    <source>
        <dbReference type="EMBL" id="KRZ31448.1"/>
    </source>
</evidence>
<feature type="region of interest" description="Disordered" evidence="1">
    <location>
        <begin position="220"/>
        <end position="250"/>
    </location>
</feature>
<gene>
    <name evidence="2" type="ORF">T4A_14171</name>
    <name evidence="3" type="ORF">T4B_4322</name>
    <name evidence="4" type="ORF">T4C_867</name>
</gene>
<proteinExistence type="predicted"/>
<name>A0A0V1J970_TRIPS</name>
<reference evidence="5 6" key="1">
    <citation type="submission" date="2015-01" db="EMBL/GenBank/DDBJ databases">
        <title>Evolution of Trichinella species and genotypes.</title>
        <authorList>
            <person name="Korhonen P.K."/>
            <person name="Edoardo P."/>
            <person name="Giuseppe L.R."/>
            <person name="Gasser R.B."/>
        </authorList>
    </citation>
    <scope>NUCLEOTIDE SEQUENCE [LARGE SCALE GENOMIC DNA]</scope>
    <source>
        <strain evidence="2">ISS13</strain>
        <strain evidence="4">ISS176</strain>
        <strain evidence="3">ISS588</strain>
    </source>
</reference>
<evidence type="ECO:0000313" key="7">
    <source>
        <dbReference type="Proteomes" id="UP000054826"/>
    </source>
</evidence>
<evidence type="ECO:0000313" key="3">
    <source>
        <dbReference type="EMBL" id="KRZ24264.1"/>
    </source>
</evidence>
<dbReference type="Proteomes" id="UP000054805">
    <property type="component" value="Unassembled WGS sequence"/>
</dbReference>
<keyword evidence="6" id="KW-1185">Reference proteome</keyword>